<name>A0A448WXB1_9PLAT</name>
<dbReference type="Proteomes" id="UP000784294">
    <property type="component" value="Unassembled WGS sequence"/>
</dbReference>
<keyword evidence="2" id="KW-1185">Reference proteome</keyword>
<protein>
    <submittedName>
        <fullName evidence="1">Uncharacterized protein</fullName>
    </submittedName>
</protein>
<organism evidence="1 2">
    <name type="scientific">Protopolystoma xenopodis</name>
    <dbReference type="NCBI Taxonomy" id="117903"/>
    <lineage>
        <taxon>Eukaryota</taxon>
        <taxon>Metazoa</taxon>
        <taxon>Spiralia</taxon>
        <taxon>Lophotrochozoa</taxon>
        <taxon>Platyhelminthes</taxon>
        <taxon>Monogenea</taxon>
        <taxon>Polyopisthocotylea</taxon>
        <taxon>Polystomatidea</taxon>
        <taxon>Polystomatidae</taxon>
        <taxon>Protopolystoma</taxon>
    </lineage>
</organism>
<reference evidence="1" key="1">
    <citation type="submission" date="2018-11" db="EMBL/GenBank/DDBJ databases">
        <authorList>
            <consortium name="Pathogen Informatics"/>
        </authorList>
    </citation>
    <scope>NUCLEOTIDE SEQUENCE</scope>
</reference>
<feature type="non-terminal residue" evidence="1">
    <location>
        <position position="1"/>
    </location>
</feature>
<accession>A0A448WXB1</accession>
<dbReference type="AlphaFoldDB" id="A0A448WXB1"/>
<gene>
    <name evidence="1" type="ORF">PXEA_LOCUS15887</name>
</gene>
<dbReference type="EMBL" id="CAAALY010056494">
    <property type="protein sequence ID" value="VEL22447.1"/>
    <property type="molecule type" value="Genomic_DNA"/>
</dbReference>
<evidence type="ECO:0000313" key="1">
    <source>
        <dbReference type="EMBL" id="VEL22447.1"/>
    </source>
</evidence>
<evidence type="ECO:0000313" key="2">
    <source>
        <dbReference type="Proteomes" id="UP000784294"/>
    </source>
</evidence>
<sequence>MSEPSRTTVTRGRWARLSRIQFEEECQHWGMTGSWPAEARFTCTCRDAILGLCKSECVCMQTTTNGCGLNPFGEGCCESSASAVNVRLRLQFDEQPQFSDRLKFCATVVRPVVLTFSGAKTRLPTGQMDNLGR</sequence>
<comment type="caution">
    <text evidence="1">The sequence shown here is derived from an EMBL/GenBank/DDBJ whole genome shotgun (WGS) entry which is preliminary data.</text>
</comment>
<proteinExistence type="predicted"/>